<keyword evidence="1" id="KW-0472">Membrane</keyword>
<dbReference type="PROSITE" id="PS50835">
    <property type="entry name" value="IG_LIKE"/>
    <property type="match status" value="1"/>
</dbReference>
<accession>A0A9J6C4S0</accession>
<feature type="domain" description="Ig-like" evidence="2">
    <location>
        <begin position="131"/>
        <end position="231"/>
    </location>
</feature>
<sequence>MKLYIEHQLILSFLVGFFNVDADKTFQRIKFGNTIHLLCQYNGSIEGCSFLIPGEEFKIQLNSSQLQDDNDAKYKYFGMGFDKGECGIQIDNVSIENQGYATCILSLNKTFDLYETIEVKKFDHNNLDTLPTIKILNNSPLIVGQTLIAECATKSERNVKFLWLLNDKVLNETNDATVAVNKKYKQEKNVMHELKSFLKYDLLNSKDNGSILKCRIKFNDNSFKYIDTSLTLEVLNETSNQEPLIGLPYEISIKFFAFPRVLSSRWMVNKRNIYYGKVTNEFSSKELKYLGNNQWNAFLYISNVTEENIHYNYTLQINDSEGTKLYSIRLDDLIKNNTFSLEKKTNNNNNRSSTIKPIKNNSVTTLPEYQRKLKSLSHRRTLMRNSSDIIDNNTTVAPTERKIKLIRKQQQKFNTTKTTSVIISTTTTAKPTTKVGLTSIVLSTDAINKDDTENIKYSIHHIENENYMHNTSLTIDNKYDDLENEVITKSYFENTTFKVYNFTTNKNIDSRYDYTRQIQDYIIILIFVILILVIIIITMLLIHYRYQVLVLKTQIIQMNLENYYNHSCSTFNEYSSNRIGSGFCDSKRPMSNSSDESIINTNSHLYQSIDDIDTHVYDEIISSIDQKSDNESVRIETDEKPNNYENNESFNSINEILIPQHCHSLLTIEEVDEYESSQSQKLSKLETTYI</sequence>
<dbReference type="Gene3D" id="2.60.40.10">
    <property type="entry name" value="Immunoglobulins"/>
    <property type="match status" value="1"/>
</dbReference>
<dbReference type="EMBL" id="JADBJN010000002">
    <property type="protein sequence ID" value="KAG5676893.1"/>
    <property type="molecule type" value="Genomic_DNA"/>
</dbReference>
<comment type="caution">
    <text evidence="3">The sequence shown here is derived from an EMBL/GenBank/DDBJ whole genome shotgun (WGS) entry which is preliminary data.</text>
</comment>
<keyword evidence="1" id="KW-1133">Transmembrane helix</keyword>
<dbReference type="OrthoDB" id="10253878at2759"/>
<evidence type="ECO:0000259" key="2">
    <source>
        <dbReference type="PROSITE" id="PS50835"/>
    </source>
</evidence>
<gene>
    <name evidence="3" type="ORF">PVAND_006697</name>
</gene>
<keyword evidence="1" id="KW-0812">Transmembrane</keyword>
<dbReference type="SUPFAM" id="SSF48726">
    <property type="entry name" value="Immunoglobulin"/>
    <property type="match status" value="1"/>
</dbReference>
<feature type="transmembrane region" description="Helical" evidence="1">
    <location>
        <begin position="521"/>
        <end position="542"/>
    </location>
</feature>
<evidence type="ECO:0000313" key="3">
    <source>
        <dbReference type="EMBL" id="KAG5676893.1"/>
    </source>
</evidence>
<protein>
    <recommendedName>
        <fullName evidence="2">Ig-like domain-containing protein</fullName>
    </recommendedName>
</protein>
<organism evidence="3 4">
    <name type="scientific">Polypedilum vanderplanki</name>
    <name type="common">Sleeping chironomid midge</name>
    <dbReference type="NCBI Taxonomy" id="319348"/>
    <lineage>
        <taxon>Eukaryota</taxon>
        <taxon>Metazoa</taxon>
        <taxon>Ecdysozoa</taxon>
        <taxon>Arthropoda</taxon>
        <taxon>Hexapoda</taxon>
        <taxon>Insecta</taxon>
        <taxon>Pterygota</taxon>
        <taxon>Neoptera</taxon>
        <taxon>Endopterygota</taxon>
        <taxon>Diptera</taxon>
        <taxon>Nematocera</taxon>
        <taxon>Chironomoidea</taxon>
        <taxon>Chironomidae</taxon>
        <taxon>Chironominae</taxon>
        <taxon>Polypedilum</taxon>
        <taxon>Polypedilum</taxon>
    </lineage>
</organism>
<evidence type="ECO:0000256" key="1">
    <source>
        <dbReference type="SAM" id="Phobius"/>
    </source>
</evidence>
<reference evidence="3" key="1">
    <citation type="submission" date="2021-03" db="EMBL/GenBank/DDBJ databases">
        <title>Chromosome level genome of the anhydrobiotic midge Polypedilum vanderplanki.</title>
        <authorList>
            <person name="Yoshida Y."/>
            <person name="Kikawada T."/>
            <person name="Gusev O."/>
        </authorList>
    </citation>
    <scope>NUCLEOTIDE SEQUENCE</scope>
    <source>
        <strain evidence="3">NIAS01</strain>
        <tissue evidence="3">Whole body or cell culture</tissue>
    </source>
</reference>
<evidence type="ECO:0000313" key="4">
    <source>
        <dbReference type="Proteomes" id="UP001107558"/>
    </source>
</evidence>
<dbReference type="InterPro" id="IPR007110">
    <property type="entry name" value="Ig-like_dom"/>
</dbReference>
<dbReference type="AlphaFoldDB" id="A0A9J6C4S0"/>
<keyword evidence="4" id="KW-1185">Reference proteome</keyword>
<proteinExistence type="predicted"/>
<dbReference type="Proteomes" id="UP001107558">
    <property type="component" value="Chromosome 2"/>
</dbReference>
<dbReference type="InterPro" id="IPR013783">
    <property type="entry name" value="Ig-like_fold"/>
</dbReference>
<dbReference type="InterPro" id="IPR036179">
    <property type="entry name" value="Ig-like_dom_sf"/>
</dbReference>
<name>A0A9J6C4S0_POLVA</name>